<proteinExistence type="predicted"/>
<name>A0A2M4DDM6_ANODA</name>
<protein>
    <submittedName>
        <fullName evidence="2">Putative secreted protein</fullName>
    </submittedName>
</protein>
<feature type="chain" id="PRO_5014766490" evidence="1">
    <location>
        <begin position="16"/>
        <end position="68"/>
    </location>
</feature>
<keyword evidence="1" id="KW-0732">Signal</keyword>
<evidence type="ECO:0000256" key="1">
    <source>
        <dbReference type="SAM" id="SignalP"/>
    </source>
</evidence>
<dbReference type="AlphaFoldDB" id="A0A2M4DDM6"/>
<dbReference type="EMBL" id="GGFL01011512">
    <property type="protein sequence ID" value="MBW75690.1"/>
    <property type="molecule type" value="Transcribed_RNA"/>
</dbReference>
<organism evidence="2">
    <name type="scientific">Anopheles darlingi</name>
    <name type="common">Mosquito</name>
    <dbReference type="NCBI Taxonomy" id="43151"/>
    <lineage>
        <taxon>Eukaryota</taxon>
        <taxon>Metazoa</taxon>
        <taxon>Ecdysozoa</taxon>
        <taxon>Arthropoda</taxon>
        <taxon>Hexapoda</taxon>
        <taxon>Insecta</taxon>
        <taxon>Pterygota</taxon>
        <taxon>Neoptera</taxon>
        <taxon>Endopterygota</taxon>
        <taxon>Diptera</taxon>
        <taxon>Nematocera</taxon>
        <taxon>Culicoidea</taxon>
        <taxon>Culicidae</taxon>
        <taxon>Anophelinae</taxon>
        <taxon>Anopheles</taxon>
    </lineage>
</organism>
<accession>A0A2M4DDM6</accession>
<reference evidence="2" key="1">
    <citation type="submission" date="2018-01" db="EMBL/GenBank/DDBJ databases">
        <title>An insight into the sialome of Amazonian anophelines.</title>
        <authorList>
            <person name="Ribeiro J.M."/>
            <person name="Scarpassa V."/>
            <person name="Calvo E."/>
        </authorList>
    </citation>
    <scope>NUCLEOTIDE SEQUENCE</scope>
</reference>
<feature type="signal peptide" evidence="1">
    <location>
        <begin position="1"/>
        <end position="15"/>
    </location>
</feature>
<sequence>MIFFFSWVRFPAVCACIEECVRACVRVCDCVLLSISSYLGMAAHKEICKQKMRLCGVCRMRAFGLNLL</sequence>
<evidence type="ECO:0000313" key="2">
    <source>
        <dbReference type="EMBL" id="MBW75690.1"/>
    </source>
</evidence>